<evidence type="ECO:0000313" key="4">
    <source>
        <dbReference type="Proteomes" id="UP000242450"/>
    </source>
</evidence>
<comment type="caution">
    <text evidence="3">The sequence shown here is derived from an EMBL/GenBank/DDBJ whole genome shotgun (WGS) entry which is preliminary data.</text>
</comment>
<dbReference type="EMBL" id="MKHE01000034">
    <property type="protein sequence ID" value="OWJ99050.1"/>
    <property type="molecule type" value="Genomic_DNA"/>
</dbReference>
<evidence type="ECO:0000313" key="3">
    <source>
        <dbReference type="EMBL" id="OWJ99050.1"/>
    </source>
</evidence>
<dbReference type="PROSITE" id="PS50805">
    <property type="entry name" value="KRAB"/>
    <property type="match status" value="1"/>
</dbReference>
<dbReference type="CDD" id="cd07765">
    <property type="entry name" value="KRAB_A-box"/>
    <property type="match status" value="1"/>
</dbReference>
<keyword evidence="4" id="KW-1185">Reference proteome</keyword>
<organism evidence="3 4">
    <name type="scientific">Cervus elaphus hippelaphus</name>
    <name type="common">European red deer</name>
    <dbReference type="NCBI Taxonomy" id="46360"/>
    <lineage>
        <taxon>Eukaryota</taxon>
        <taxon>Metazoa</taxon>
        <taxon>Chordata</taxon>
        <taxon>Craniata</taxon>
        <taxon>Vertebrata</taxon>
        <taxon>Euteleostomi</taxon>
        <taxon>Mammalia</taxon>
        <taxon>Eutheria</taxon>
        <taxon>Laurasiatheria</taxon>
        <taxon>Artiodactyla</taxon>
        <taxon>Ruminantia</taxon>
        <taxon>Pecora</taxon>
        <taxon>Cervidae</taxon>
        <taxon>Cervinae</taxon>
        <taxon>Cervus</taxon>
    </lineage>
</organism>
<evidence type="ECO:0000259" key="2">
    <source>
        <dbReference type="PROSITE" id="PS50805"/>
    </source>
</evidence>
<proteinExistence type="predicted"/>
<name>A0A212BZ72_CEREH</name>
<dbReference type="InterPro" id="IPR050169">
    <property type="entry name" value="Krueppel_C2H2_ZnF"/>
</dbReference>
<dbReference type="InterPro" id="IPR001909">
    <property type="entry name" value="KRAB"/>
</dbReference>
<dbReference type="PANTHER" id="PTHR23232">
    <property type="entry name" value="KRAB DOMAIN C2H2 ZINC FINGER"/>
    <property type="match status" value="1"/>
</dbReference>
<dbReference type="Pfam" id="PF01352">
    <property type="entry name" value="KRAB"/>
    <property type="match status" value="1"/>
</dbReference>
<reference evidence="3 4" key="1">
    <citation type="journal article" date="2018" name="Mol. Genet. Genomics">
        <title>The red deer Cervus elaphus genome CerEla1.0: sequencing, annotating, genes, and chromosomes.</title>
        <authorList>
            <person name="Bana N.A."/>
            <person name="Nyiri A."/>
            <person name="Nagy J."/>
            <person name="Frank K."/>
            <person name="Nagy T."/>
            <person name="Steger V."/>
            <person name="Schiller M."/>
            <person name="Lakatos P."/>
            <person name="Sugar L."/>
            <person name="Horn P."/>
            <person name="Barta E."/>
            <person name="Orosz L."/>
        </authorList>
    </citation>
    <scope>NUCLEOTIDE SEQUENCE [LARGE SCALE GENOMIC DNA]</scope>
    <source>
        <strain evidence="3">Hungarian</strain>
    </source>
</reference>
<dbReference type="GO" id="GO:0006355">
    <property type="term" value="P:regulation of DNA-templated transcription"/>
    <property type="evidence" value="ECO:0007669"/>
    <property type="project" value="InterPro"/>
</dbReference>
<protein>
    <recommendedName>
        <fullName evidence="2">KRAB domain-containing protein</fullName>
    </recommendedName>
</protein>
<feature type="domain" description="KRAB" evidence="2">
    <location>
        <begin position="14"/>
        <end position="85"/>
    </location>
</feature>
<dbReference type="Gene3D" id="6.10.140.140">
    <property type="match status" value="1"/>
</dbReference>
<feature type="region of interest" description="Disordered" evidence="1">
    <location>
        <begin position="122"/>
        <end position="161"/>
    </location>
</feature>
<accession>A0A212BZ72</accession>
<dbReference type="SUPFAM" id="SSF109640">
    <property type="entry name" value="KRAB domain (Kruppel-associated box)"/>
    <property type="match status" value="1"/>
</dbReference>
<dbReference type="OrthoDB" id="6077919at2759"/>
<dbReference type="InterPro" id="IPR036051">
    <property type="entry name" value="KRAB_dom_sf"/>
</dbReference>
<gene>
    <name evidence="3" type="ORF">Celaphus_00009645</name>
</gene>
<evidence type="ECO:0000256" key="1">
    <source>
        <dbReference type="SAM" id="MobiDB-lite"/>
    </source>
</evidence>
<sequence length="161" mass="17943">MAAMLLTARPKVPVSFEDVAVYFTKAEWKLLDHRQRKLYKQVMLDNHHNLVSLGFSSSKPQLIIQLEQGEKPWVADVHRMRITTGMQEGDRMNSKLTISKENNCPEELPGANLQVGNMGQVAGQSEETLEHRQKRACCPQTGSSRGDPPGEEDQGSSPGVM</sequence>
<dbReference type="PANTHER" id="PTHR23232:SF140">
    <property type="entry name" value="ZFP92 ZINC FINGER PROTEIN"/>
    <property type="match status" value="1"/>
</dbReference>
<dbReference type="Proteomes" id="UP000242450">
    <property type="component" value="Chromosome X"/>
</dbReference>
<dbReference type="AlphaFoldDB" id="A0A212BZ72"/>
<dbReference type="SMART" id="SM00349">
    <property type="entry name" value="KRAB"/>
    <property type="match status" value="1"/>
</dbReference>